<evidence type="ECO:0000313" key="2">
    <source>
        <dbReference type="EMBL" id="BAF14655.1"/>
    </source>
</evidence>
<evidence type="ECO:0000313" key="3">
    <source>
        <dbReference type="Proteomes" id="UP000000763"/>
    </source>
</evidence>
<proteinExistence type="predicted"/>
<feature type="compositionally biased region" description="Acidic residues" evidence="1">
    <location>
        <begin position="100"/>
        <end position="110"/>
    </location>
</feature>
<evidence type="ECO:0000256" key="1">
    <source>
        <dbReference type="SAM" id="MobiDB-lite"/>
    </source>
</evidence>
<sequence length="110" mass="12171">AGCAQRGGLQGRERQPGPCRICELADDEAARAHILQIRWVTDHATVRRERDLEHPCHAERDDTAAGRRSDGSPGRRLPPEQQADAADERPHRAALPQVLGEEEEEELPVG</sequence>
<dbReference type="EMBL" id="AP008210">
    <property type="protein sequence ID" value="BAF14655.1"/>
    <property type="molecule type" value="Genomic_DNA"/>
</dbReference>
<feature type="region of interest" description="Disordered" evidence="1">
    <location>
        <begin position="46"/>
        <end position="110"/>
    </location>
</feature>
<dbReference type="Proteomes" id="UP000000763">
    <property type="component" value="Chromosome 4"/>
</dbReference>
<dbReference type="AlphaFoldDB" id="Q0JDD2"/>
<feature type="non-terminal residue" evidence="2">
    <location>
        <position position="1"/>
    </location>
</feature>
<gene>
    <name evidence="2" type="ordered locus">Os04g0412500</name>
</gene>
<feature type="compositionally biased region" description="Basic and acidic residues" evidence="1">
    <location>
        <begin position="46"/>
        <end position="70"/>
    </location>
</feature>
<accession>Q0JDD2</accession>
<dbReference type="KEGG" id="dosa:Os04g0412500"/>
<dbReference type="PlantReactome" id="R-OSA-1119586">
    <property type="pathway name" value="Cyanate degradation"/>
</dbReference>
<name>Q0JDD2_ORYSJ</name>
<reference evidence="2 3" key="1">
    <citation type="journal article" date="2005" name="Nature">
        <title>The map-based sequence of the rice genome.</title>
        <authorList>
            <consortium name="International rice genome sequencing project (IRGSP)"/>
            <person name="Matsumoto T."/>
            <person name="Wu J."/>
            <person name="Kanamori H."/>
            <person name="Katayose Y."/>
            <person name="Fujisawa M."/>
            <person name="Namiki N."/>
            <person name="Mizuno H."/>
            <person name="Yamamoto K."/>
            <person name="Antonio B.A."/>
            <person name="Baba T."/>
            <person name="Sakata K."/>
            <person name="Nagamura Y."/>
            <person name="Aoki H."/>
            <person name="Arikawa K."/>
            <person name="Arita K."/>
            <person name="Bito T."/>
            <person name="Chiden Y."/>
            <person name="Fujitsuka N."/>
            <person name="Fukunaka R."/>
            <person name="Hamada M."/>
            <person name="Harada C."/>
            <person name="Hayashi A."/>
            <person name="Hijishita S."/>
            <person name="Honda M."/>
            <person name="Hosokawa S."/>
            <person name="Ichikawa Y."/>
            <person name="Idonuma A."/>
            <person name="Iijima M."/>
            <person name="Ikeda M."/>
            <person name="Ikeno M."/>
            <person name="Ito K."/>
            <person name="Ito S."/>
            <person name="Ito T."/>
            <person name="Ito Y."/>
            <person name="Ito Y."/>
            <person name="Iwabuchi A."/>
            <person name="Kamiya K."/>
            <person name="Karasawa W."/>
            <person name="Kurita K."/>
            <person name="Katagiri S."/>
            <person name="Kikuta A."/>
            <person name="Kobayashi H."/>
            <person name="Kobayashi N."/>
            <person name="Machita K."/>
            <person name="Maehara T."/>
            <person name="Masukawa M."/>
            <person name="Mizubayashi T."/>
            <person name="Mukai Y."/>
            <person name="Nagasaki H."/>
            <person name="Nagata Y."/>
            <person name="Naito S."/>
            <person name="Nakashima M."/>
            <person name="Nakama Y."/>
            <person name="Nakamichi Y."/>
            <person name="Nakamura M."/>
            <person name="Meguro A."/>
            <person name="Negishi M."/>
            <person name="Ohta I."/>
            <person name="Ohta T."/>
            <person name="Okamoto M."/>
            <person name="Ono N."/>
            <person name="Saji S."/>
            <person name="Sakaguchi M."/>
            <person name="Sakai K."/>
            <person name="Shibata M."/>
            <person name="Shimokawa T."/>
            <person name="Song J."/>
            <person name="Takazaki Y."/>
            <person name="Terasawa K."/>
            <person name="Tsugane M."/>
            <person name="Tsuji K."/>
            <person name="Ueda S."/>
            <person name="Waki K."/>
            <person name="Yamagata H."/>
            <person name="Yamamoto M."/>
            <person name="Yamamoto S."/>
            <person name="Yamane H."/>
            <person name="Yoshiki S."/>
            <person name="Yoshihara R."/>
            <person name="Yukawa K."/>
            <person name="Zhong H."/>
            <person name="Yano M."/>
            <person name="Yuan Q."/>
            <person name="Ouyang S."/>
            <person name="Liu J."/>
            <person name="Jones K.M."/>
            <person name="Gansberger K."/>
            <person name="Moffat K."/>
            <person name="Hill J."/>
            <person name="Bera J."/>
            <person name="Fadrosh D."/>
            <person name="Jin S."/>
            <person name="Johri S."/>
            <person name="Kim M."/>
            <person name="Overton L."/>
            <person name="Reardon M."/>
            <person name="Tsitrin T."/>
            <person name="Vuong H."/>
            <person name="Weaver B."/>
            <person name="Ciecko A."/>
            <person name="Tallon L."/>
            <person name="Jackson J."/>
            <person name="Pai G."/>
            <person name="Aken S.V."/>
            <person name="Utterback T."/>
            <person name="Reidmuller S."/>
            <person name="Feldblyum T."/>
            <person name="Hsiao J."/>
            <person name="Zismann V."/>
            <person name="Iobst S."/>
            <person name="de Vazeille A.R."/>
            <person name="Buell C.R."/>
            <person name="Ying K."/>
            <person name="Li Y."/>
            <person name="Lu T."/>
            <person name="Huang Y."/>
            <person name="Zhao Q."/>
            <person name="Feng Q."/>
            <person name="Zhang L."/>
            <person name="Zhu J."/>
            <person name="Weng Q."/>
            <person name="Mu J."/>
            <person name="Lu Y."/>
            <person name="Fan D."/>
            <person name="Liu Y."/>
            <person name="Guan J."/>
            <person name="Zhang Y."/>
            <person name="Yu S."/>
            <person name="Liu X."/>
            <person name="Zhang Y."/>
            <person name="Hong G."/>
            <person name="Han B."/>
            <person name="Choisne N."/>
            <person name="Demange N."/>
            <person name="Orjeda G."/>
            <person name="Samain S."/>
            <person name="Cattolico L."/>
            <person name="Pelletier E."/>
            <person name="Couloux A."/>
            <person name="Segurens B."/>
            <person name="Wincker P."/>
            <person name="D'Hont A."/>
            <person name="Scarpelli C."/>
            <person name="Weissenbach J."/>
            <person name="Salanoubat M."/>
            <person name="Quetier F."/>
            <person name="Yu Y."/>
            <person name="Kim H.R."/>
            <person name="Rambo T."/>
            <person name="Currie J."/>
            <person name="Collura K."/>
            <person name="Luo M."/>
            <person name="Yang T."/>
            <person name="Ammiraju J.S.S."/>
            <person name="Engler F."/>
            <person name="Soderlund C."/>
            <person name="Wing R.A."/>
            <person name="Palmer L.E."/>
            <person name="de la Bastide M."/>
            <person name="Spiegel L."/>
            <person name="Nascimento L."/>
            <person name="Zutavern T."/>
            <person name="O'Shaughnessy A."/>
            <person name="Dike S."/>
            <person name="Dedhia N."/>
            <person name="Preston R."/>
            <person name="Balija V."/>
            <person name="McCombie W.R."/>
            <person name="Chow T."/>
            <person name="Chen H."/>
            <person name="Chung M."/>
            <person name="Chen C."/>
            <person name="Shaw J."/>
            <person name="Wu H."/>
            <person name="Hsiao K."/>
            <person name="Chao Y."/>
            <person name="Chu M."/>
            <person name="Cheng C."/>
            <person name="Hour A."/>
            <person name="Lee P."/>
            <person name="Lin S."/>
            <person name="Lin Y."/>
            <person name="Liou J."/>
            <person name="Liu S."/>
            <person name="Hsing Y."/>
            <person name="Raghuvanshi S."/>
            <person name="Mohanty A."/>
            <person name="Bharti A.K."/>
            <person name="Gaur A."/>
            <person name="Gupta V."/>
            <person name="Kumar D."/>
            <person name="Ravi V."/>
            <person name="Vij S."/>
            <person name="Kapur A."/>
            <person name="Khurana P."/>
            <person name="Khurana P."/>
            <person name="Khurana J.P."/>
            <person name="Tyagi A.K."/>
            <person name="Gaikwad K."/>
            <person name="Singh A."/>
            <person name="Dalal V."/>
            <person name="Srivastava S."/>
            <person name="Dixit A."/>
            <person name="Pal A.K."/>
            <person name="Ghazi I.A."/>
            <person name="Yadav M."/>
            <person name="Pandit A."/>
            <person name="Bhargava A."/>
            <person name="Sureshbabu K."/>
            <person name="Batra K."/>
            <person name="Sharma T.R."/>
            <person name="Mohapatra T."/>
            <person name="Singh N.K."/>
            <person name="Messing J."/>
            <person name="Nelson A.B."/>
            <person name="Fuks G."/>
            <person name="Kavchok S."/>
            <person name="Keizer G."/>
            <person name="Linton E."/>
            <person name="Llaca V."/>
            <person name="Song R."/>
            <person name="Tanyolac B."/>
            <person name="Young S."/>
            <person name="Ho-Il K."/>
            <person name="Hahn J.H."/>
            <person name="Sangsakoo G."/>
            <person name="Vanavichit A."/>
            <person name="de Mattos Luiz.A.T."/>
            <person name="Zimmer P.D."/>
            <person name="Malone G."/>
            <person name="Dellagostin O."/>
            <person name="de Oliveira A.C."/>
            <person name="Bevan M."/>
            <person name="Bancroft I."/>
            <person name="Minx P."/>
            <person name="Cordum H."/>
            <person name="Wilson R."/>
            <person name="Cheng Z."/>
            <person name="Jin W."/>
            <person name="Jiang J."/>
            <person name="Leong S.A."/>
            <person name="Iwama H."/>
            <person name="Gojobori T."/>
            <person name="Itoh T."/>
            <person name="Niimura Y."/>
            <person name="Fujii Y."/>
            <person name="Habara T."/>
            <person name="Sakai H."/>
            <person name="Sato Y."/>
            <person name="Wilson G."/>
            <person name="Kumar K."/>
            <person name="McCouch S."/>
            <person name="Juretic N."/>
            <person name="Hoen D."/>
            <person name="Wright S."/>
            <person name="Bruskiewich R."/>
            <person name="Bureau T."/>
            <person name="Miyao A."/>
            <person name="Hirochika H."/>
            <person name="Nishikawa T."/>
            <person name="Kadowaki K."/>
            <person name="Sugiura M."/>
            <person name="Burr B."/>
            <person name="Sasaki T."/>
        </authorList>
    </citation>
    <scope>NUCLEOTIDE SEQUENCE [LARGE SCALE GENOMIC DNA]</scope>
    <source>
        <strain evidence="3">cv. Nipponbare</strain>
    </source>
</reference>
<reference evidence="3" key="2">
    <citation type="journal article" date="2008" name="Nucleic Acids Res.">
        <title>The rice annotation project database (RAP-DB): 2008 update.</title>
        <authorList>
            <consortium name="The rice annotation project (RAP)"/>
        </authorList>
    </citation>
    <scope>GENOME REANNOTATION</scope>
    <source>
        <strain evidence="3">cv. Nipponbare</strain>
    </source>
</reference>
<protein>
    <submittedName>
        <fullName evidence="2">Os04g0412500 protein</fullName>
    </submittedName>
</protein>
<organism evidence="2 3">
    <name type="scientific">Oryza sativa subsp. japonica</name>
    <name type="common">Rice</name>
    <dbReference type="NCBI Taxonomy" id="39947"/>
    <lineage>
        <taxon>Eukaryota</taxon>
        <taxon>Viridiplantae</taxon>
        <taxon>Streptophyta</taxon>
        <taxon>Embryophyta</taxon>
        <taxon>Tracheophyta</taxon>
        <taxon>Spermatophyta</taxon>
        <taxon>Magnoliopsida</taxon>
        <taxon>Liliopsida</taxon>
        <taxon>Poales</taxon>
        <taxon>Poaceae</taxon>
        <taxon>BOP clade</taxon>
        <taxon>Oryzoideae</taxon>
        <taxon>Oryzeae</taxon>
        <taxon>Oryzinae</taxon>
        <taxon>Oryza</taxon>
        <taxon>Oryza sativa</taxon>
    </lineage>
</organism>